<dbReference type="PANTHER" id="PTHR22725:SF9">
    <property type="entry name" value="FATTY ACID-BINDING PROTEIN HOMOLOG 3"/>
    <property type="match status" value="1"/>
</dbReference>
<dbReference type="CDD" id="cd00742">
    <property type="entry name" value="FABP"/>
    <property type="match status" value="1"/>
</dbReference>
<reference evidence="5" key="1">
    <citation type="journal article" date="2015" name="Nat. Genet.">
        <title>The genome and transcriptome of the zoonotic hookworm Ancylostoma ceylanicum identify infection-specific gene families.</title>
        <authorList>
            <person name="Schwarz E.M."/>
            <person name="Hu Y."/>
            <person name="Antoshechkin I."/>
            <person name="Miller M.M."/>
            <person name="Sternberg P.W."/>
            <person name="Aroian R.V."/>
        </authorList>
    </citation>
    <scope>NUCLEOTIDE SEQUENCE</scope>
    <source>
        <strain evidence="5">HY135</strain>
    </source>
</reference>
<dbReference type="OrthoDB" id="412780at2759"/>
<dbReference type="PANTHER" id="PTHR22725">
    <property type="entry name" value="FATTY ACID-BINDING PROTEIN HOMOLOG 1-RELATED-RELATED"/>
    <property type="match status" value="1"/>
</dbReference>
<dbReference type="Gene3D" id="2.40.128.20">
    <property type="match status" value="1"/>
</dbReference>
<evidence type="ECO:0008006" key="6">
    <source>
        <dbReference type="Google" id="ProtNLM"/>
    </source>
</evidence>
<name>A0A016TLI3_9BILA</name>
<dbReference type="SUPFAM" id="SSF50814">
    <property type="entry name" value="Lipocalins"/>
    <property type="match status" value="1"/>
</dbReference>
<dbReference type="AlphaFoldDB" id="A0A016TLI3"/>
<dbReference type="InterPro" id="IPR010221">
    <property type="entry name" value="VCBS_dom"/>
</dbReference>
<keyword evidence="2" id="KW-0813">Transport</keyword>
<accession>A0A016TLI3</accession>
<evidence type="ECO:0000313" key="5">
    <source>
        <dbReference type="Proteomes" id="UP000024635"/>
    </source>
</evidence>
<evidence type="ECO:0000313" key="4">
    <source>
        <dbReference type="EMBL" id="EYC03507.1"/>
    </source>
</evidence>
<dbReference type="NCBIfam" id="TIGR01965">
    <property type="entry name" value="VCBS_repeat"/>
    <property type="match status" value="1"/>
</dbReference>
<protein>
    <recommendedName>
        <fullName evidence="6">Cytosolic fatty-acid binding proteins domain-containing protein</fullName>
    </recommendedName>
</protein>
<dbReference type="Proteomes" id="UP000024635">
    <property type="component" value="Unassembled WGS sequence"/>
</dbReference>
<comment type="similarity">
    <text evidence="1">Belongs to the calycin superfamily. Fatty-acid binding protein (FABP) family.</text>
</comment>
<evidence type="ECO:0000256" key="3">
    <source>
        <dbReference type="ARBA" id="ARBA00023121"/>
    </source>
</evidence>
<proteinExistence type="inferred from homology"/>
<dbReference type="EMBL" id="JARK01001429">
    <property type="protein sequence ID" value="EYC03507.1"/>
    <property type="molecule type" value="Genomic_DNA"/>
</dbReference>
<dbReference type="InterPro" id="IPR040094">
    <property type="entry name" value="Lbp1-4"/>
</dbReference>
<sequence>MVIYSQFGAQVGKTLAGFYSQQELDTYNPTFLRSRMIPEQFLNTHFVEVKQENLDDYLTARGVPWLVRKLISGKMQKGQFLMKPDGDGYVYNTGNAARNLEYRFKLGETFTDTGYDGKQHKITISMEGDKLKEVHFNLERDVGGEDVFFYSIQNGNLISTCEAEGNGKKTIWKREFAKKN</sequence>
<evidence type="ECO:0000256" key="1">
    <source>
        <dbReference type="ARBA" id="ARBA00008390"/>
    </source>
</evidence>
<dbReference type="InterPro" id="IPR012674">
    <property type="entry name" value="Calycin"/>
</dbReference>
<evidence type="ECO:0000256" key="2">
    <source>
        <dbReference type="ARBA" id="ARBA00022448"/>
    </source>
</evidence>
<dbReference type="GO" id="GO:0008289">
    <property type="term" value="F:lipid binding"/>
    <property type="evidence" value="ECO:0007669"/>
    <property type="project" value="UniProtKB-KW"/>
</dbReference>
<organism evidence="4 5">
    <name type="scientific">Ancylostoma ceylanicum</name>
    <dbReference type="NCBI Taxonomy" id="53326"/>
    <lineage>
        <taxon>Eukaryota</taxon>
        <taxon>Metazoa</taxon>
        <taxon>Ecdysozoa</taxon>
        <taxon>Nematoda</taxon>
        <taxon>Chromadorea</taxon>
        <taxon>Rhabditida</taxon>
        <taxon>Rhabditina</taxon>
        <taxon>Rhabditomorpha</taxon>
        <taxon>Strongyloidea</taxon>
        <taxon>Ancylostomatidae</taxon>
        <taxon>Ancylostomatinae</taxon>
        <taxon>Ancylostoma</taxon>
    </lineage>
</organism>
<dbReference type="STRING" id="53326.A0A016TLI3"/>
<gene>
    <name evidence="4" type="primary">Acey_s0093.g2628</name>
    <name evidence="4" type="ORF">Y032_0093g2628</name>
</gene>
<comment type="caution">
    <text evidence="4">The sequence shown here is derived from an EMBL/GenBank/DDBJ whole genome shotgun (WGS) entry which is preliminary data.</text>
</comment>
<keyword evidence="3" id="KW-0446">Lipid-binding</keyword>
<keyword evidence="5" id="KW-1185">Reference proteome</keyword>